<dbReference type="AlphaFoldDB" id="A0ABD3QDE7"/>
<dbReference type="EMBL" id="JABMIG020000065">
    <property type="protein sequence ID" value="KAL3796155.1"/>
    <property type="molecule type" value="Genomic_DNA"/>
</dbReference>
<gene>
    <name evidence="3" type="ORF">HJC23_000658</name>
</gene>
<reference evidence="3 4" key="1">
    <citation type="journal article" date="2020" name="G3 (Bethesda)">
        <title>Improved Reference Genome for Cyclotella cryptica CCMP332, a Model for Cell Wall Morphogenesis, Salinity Adaptation, and Lipid Production in Diatoms (Bacillariophyta).</title>
        <authorList>
            <person name="Roberts W.R."/>
            <person name="Downey K.M."/>
            <person name="Ruck E.C."/>
            <person name="Traller J.C."/>
            <person name="Alverson A.J."/>
        </authorList>
    </citation>
    <scope>NUCLEOTIDE SEQUENCE [LARGE SCALE GENOMIC DNA]</scope>
    <source>
        <strain evidence="3 4">CCMP332</strain>
    </source>
</reference>
<keyword evidence="1" id="KW-0175">Coiled coil</keyword>
<accession>A0ABD3QDE7</accession>
<keyword evidence="4" id="KW-1185">Reference proteome</keyword>
<dbReference type="Proteomes" id="UP001516023">
    <property type="component" value="Unassembled WGS sequence"/>
</dbReference>
<evidence type="ECO:0000256" key="2">
    <source>
        <dbReference type="SAM" id="SignalP"/>
    </source>
</evidence>
<keyword evidence="2" id="KW-0732">Signal</keyword>
<feature type="chain" id="PRO_5044844604" evidence="2">
    <location>
        <begin position="20"/>
        <end position="404"/>
    </location>
</feature>
<evidence type="ECO:0000256" key="1">
    <source>
        <dbReference type="SAM" id="Coils"/>
    </source>
</evidence>
<sequence>MIVAFPTKWLILFLPSCSGLTTAGFLPHTPTEIGWCRSVTSILSHKSVNHGTGDYHFEQQPRATSFISQFSKRDLEERRQPQIGRAASPPEWDQVPLFRQPIINQQQPAPAPTSSQNRISNDMKAFNDNVSANLKAMTSLLGDVKESLSSQSSDIRSLNRKYEELEKRLDRAEIASSLISKDLLDMKSSKTSVVSESRYGPLYMEAEHARPNDTTNYNAQGGGRHIQDSINEKLDEIKQQITQLDFAVKVGEVSLNSYMEDVNRRFDNLKSTDVDDSAMNDANQQFKQPQPPPFEPGPTYPGKGYFRYEGPRPGVSYEIPSRQVMQSQSSANQNAQRRNKSFISAISERELSERRELFEPVQPMHPFLEPPPSPEYFYNEFDDYYPDGPFYDDDGFFEEDYYDF</sequence>
<name>A0ABD3QDE7_9STRA</name>
<organism evidence="3 4">
    <name type="scientific">Cyclotella cryptica</name>
    <dbReference type="NCBI Taxonomy" id="29204"/>
    <lineage>
        <taxon>Eukaryota</taxon>
        <taxon>Sar</taxon>
        <taxon>Stramenopiles</taxon>
        <taxon>Ochrophyta</taxon>
        <taxon>Bacillariophyta</taxon>
        <taxon>Coscinodiscophyceae</taxon>
        <taxon>Thalassiosirophycidae</taxon>
        <taxon>Stephanodiscales</taxon>
        <taxon>Stephanodiscaceae</taxon>
        <taxon>Cyclotella</taxon>
    </lineage>
</organism>
<comment type="caution">
    <text evidence="3">The sequence shown here is derived from an EMBL/GenBank/DDBJ whole genome shotgun (WGS) entry which is preliminary data.</text>
</comment>
<feature type="signal peptide" evidence="2">
    <location>
        <begin position="1"/>
        <end position="19"/>
    </location>
</feature>
<evidence type="ECO:0000313" key="4">
    <source>
        <dbReference type="Proteomes" id="UP001516023"/>
    </source>
</evidence>
<proteinExistence type="predicted"/>
<feature type="coiled-coil region" evidence="1">
    <location>
        <begin position="148"/>
        <end position="182"/>
    </location>
</feature>
<protein>
    <submittedName>
        <fullName evidence="3">Uncharacterized protein</fullName>
    </submittedName>
</protein>
<evidence type="ECO:0000313" key="3">
    <source>
        <dbReference type="EMBL" id="KAL3796155.1"/>
    </source>
</evidence>